<feature type="transmembrane region" description="Helical" evidence="1">
    <location>
        <begin position="240"/>
        <end position="263"/>
    </location>
</feature>
<dbReference type="PROSITE" id="PS51746">
    <property type="entry name" value="PPM_2"/>
    <property type="match status" value="1"/>
</dbReference>
<feature type="domain" description="PPM-type phosphatase" evidence="2">
    <location>
        <begin position="1"/>
        <end position="225"/>
    </location>
</feature>
<dbReference type="InterPro" id="IPR036457">
    <property type="entry name" value="PPM-type-like_dom_sf"/>
</dbReference>
<evidence type="ECO:0000259" key="2">
    <source>
        <dbReference type="PROSITE" id="PS51746"/>
    </source>
</evidence>
<dbReference type="Proteomes" id="UP000179266">
    <property type="component" value="Unassembled WGS sequence"/>
</dbReference>
<evidence type="ECO:0000313" key="4">
    <source>
        <dbReference type="Proteomes" id="UP000179266"/>
    </source>
</evidence>
<keyword evidence="1" id="KW-0472">Membrane</keyword>
<dbReference type="AlphaFoldDB" id="A0A1F7S7Q0"/>
<evidence type="ECO:0000313" key="3">
    <source>
        <dbReference type="EMBL" id="OGL49809.1"/>
    </source>
</evidence>
<organism evidence="3 4">
    <name type="scientific">Candidatus Schekmanbacteria bacterium RBG_13_48_7</name>
    <dbReference type="NCBI Taxonomy" id="1817878"/>
    <lineage>
        <taxon>Bacteria</taxon>
        <taxon>Candidatus Schekmaniibacteriota</taxon>
    </lineage>
</organism>
<dbReference type="CDD" id="cd00143">
    <property type="entry name" value="PP2Cc"/>
    <property type="match status" value="1"/>
</dbReference>
<gene>
    <name evidence="3" type="ORF">A2161_17800</name>
</gene>
<dbReference type="SUPFAM" id="SSF81606">
    <property type="entry name" value="PP2C-like"/>
    <property type="match status" value="1"/>
</dbReference>
<keyword evidence="1" id="KW-0812">Transmembrane</keyword>
<name>A0A1F7S7Q0_9BACT</name>
<keyword evidence="1" id="KW-1133">Transmembrane helix</keyword>
<dbReference type="Gene3D" id="3.60.40.10">
    <property type="entry name" value="PPM-type phosphatase domain"/>
    <property type="match status" value="1"/>
</dbReference>
<dbReference type="InterPro" id="IPR001932">
    <property type="entry name" value="PPM-type_phosphatase-like_dom"/>
</dbReference>
<dbReference type="Pfam" id="PF00481">
    <property type="entry name" value="PP2C"/>
    <property type="match status" value="1"/>
</dbReference>
<comment type="caution">
    <text evidence="3">The sequence shown here is derived from an EMBL/GenBank/DDBJ whole genome shotgun (WGS) entry which is preliminary data.</text>
</comment>
<sequence>MKIFYSGRTEKAKNHSVNHNYFKIAPEGYFCILTDASPMGKAGFSYSRTAAEGLERFLKRQKNQDPLLIRNYLVKAFQYANLLVLESLNQAPSVPKAGCMACVCLFQNQKYYIGVSGNIRCYLIRNHQLQRIFFSQSKSWMINDDGSMLLVGQNDQVSVGLDFGQVLENDCFLFLSDGVYKTVSEEIFLQVITKSETIHEAAQKLVQQACESNGTDDATALIMFIDSLQKRKFFRIFEKVGKYVPIRVLTISLLVLISIIILFQEHYIFKEDPKESTAVQSINLPMKFEIKRLPSLPDNSSSTSSSSLVEAIQTPSLPIISLPEKPVTEIIMELYQAGIDQLNPVNNNLMKANYYFKKMLSYCPGQFSVYIRQFNDPAEALHCLNRGIVKKMRGFLIIDEGKYIVFSGIYKDQNSAEIDLDSIRKIYQSQTVSVILIRQIL</sequence>
<protein>
    <recommendedName>
        <fullName evidence="2">PPM-type phosphatase domain-containing protein</fullName>
    </recommendedName>
</protein>
<evidence type="ECO:0000256" key="1">
    <source>
        <dbReference type="SAM" id="Phobius"/>
    </source>
</evidence>
<dbReference type="EMBL" id="MGDD01000012">
    <property type="protein sequence ID" value="OGL49809.1"/>
    <property type="molecule type" value="Genomic_DNA"/>
</dbReference>
<proteinExistence type="predicted"/>
<accession>A0A1F7S7Q0</accession>
<dbReference type="SMART" id="SM00332">
    <property type="entry name" value="PP2Cc"/>
    <property type="match status" value="1"/>
</dbReference>
<reference evidence="3 4" key="1">
    <citation type="journal article" date="2016" name="Nat. Commun.">
        <title>Thousands of microbial genomes shed light on interconnected biogeochemical processes in an aquifer system.</title>
        <authorList>
            <person name="Anantharaman K."/>
            <person name="Brown C.T."/>
            <person name="Hug L.A."/>
            <person name="Sharon I."/>
            <person name="Castelle C.J."/>
            <person name="Probst A.J."/>
            <person name="Thomas B.C."/>
            <person name="Singh A."/>
            <person name="Wilkins M.J."/>
            <person name="Karaoz U."/>
            <person name="Brodie E.L."/>
            <person name="Williams K.H."/>
            <person name="Hubbard S.S."/>
            <person name="Banfield J.F."/>
        </authorList>
    </citation>
    <scope>NUCLEOTIDE SEQUENCE [LARGE SCALE GENOMIC DNA]</scope>
</reference>